<dbReference type="PANTHER" id="PTHR24055">
    <property type="entry name" value="MITOGEN-ACTIVATED PROTEIN KINASE"/>
    <property type="match status" value="1"/>
</dbReference>
<dbReference type="Gene3D" id="1.10.510.10">
    <property type="entry name" value="Transferase(Phosphotransferase) domain 1"/>
    <property type="match status" value="1"/>
</dbReference>
<dbReference type="SUPFAM" id="SSF56112">
    <property type="entry name" value="Protein kinase-like (PK-like)"/>
    <property type="match status" value="1"/>
</dbReference>
<accession>A0AA41V0I3</accession>
<evidence type="ECO:0000256" key="2">
    <source>
        <dbReference type="ARBA" id="ARBA00022840"/>
    </source>
</evidence>
<proteinExistence type="predicted"/>
<dbReference type="InterPro" id="IPR011009">
    <property type="entry name" value="Kinase-like_dom_sf"/>
</dbReference>
<keyword evidence="1" id="KW-0547">Nucleotide-binding</keyword>
<dbReference type="SMART" id="SM00220">
    <property type="entry name" value="S_TKc"/>
    <property type="match status" value="1"/>
</dbReference>
<dbReference type="InterPro" id="IPR000719">
    <property type="entry name" value="Prot_kinase_dom"/>
</dbReference>
<keyword evidence="2" id="KW-0067">ATP-binding</keyword>
<gene>
    <name evidence="4" type="ORF">MKW94_000770</name>
</gene>
<dbReference type="EMBL" id="JAJJMA010055085">
    <property type="protein sequence ID" value="MCL7026316.1"/>
    <property type="molecule type" value="Genomic_DNA"/>
</dbReference>
<keyword evidence="5" id="KW-1185">Reference proteome</keyword>
<comment type="caution">
    <text evidence="4">The sequence shown here is derived from an EMBL/GenBank/DDBJ whole genome shotgun (WGS) entry which is preliminary data.</text>
</comment>
<dbReference type="GO" id="GO:0004672">
    <property type="term" value="F:protein kinase activity"/>
    <property type="evidence" value="ECO:0007669"/>
    <property type="project" value="InterPro"/>
</dbReference>
<protein>
    <recommendedName>
        <fullName evidence="3">Protein kinase domain-containing protein</fullName>
    </recommendedName>
</protein>
<sequence>MISYKSCLLWEECLALPEVKALIRFKDEENIAELKDIVMGNDLQTWLLRNRVGLFQESEIRGWCRQIFRVLTQMNQPDFGQAREVESQTPCSDYVTTRWYSAAEVLLNSSPYNSALYSFTPLFPGSNQAGQLKKICSVVGSPTRESWAEGIQLANSCDYEFPLVPLAYAILSASGHAVNLIESLLSWDPTNSSGASLL</sequence>
<feature type="domain" description="Protein kinase" evidence="3">
    <location>
        <begin position="3"/>
        <end position="198"/>
    </location>
</feature>
<evidence type="ECO:0000313" key="5">
    <source>
        <dbReference type="Proteomes" id="UP001177140"/>
    </source>
</evidence>
<dbReference type="GO" id="GO:0005524">
    <property type="term" value="F:ATP binding"/>
    <property type="evidence" value="ECO:0007669"/>
    <property type="project" value="UniProtKB-KW"/>
</dbReference>
<evidence type="ECO:0000259" key="3">
    <source>
        <dbReference type="SMART" id="SM00220"/>
    </source>
</evidence>
<dbReference type="InterPro" id="IPR050117">
    <property type="entry name" value="MAPK"/>
</dbReference>
<organism evidence="4 5">
    <name type="scientific">Papaver nudicaule</name>
    <name type="common">Iceland poppy</name>
    <dbReference type="NCBI Taxonomy" id="74823"/>
    <lineage>
        <taxon>Eukaryota</taxon>
        <taxon>Viridiplantae</taxon>
        <taxon>Streptophyta</taxon>
        <taxon>Embryophyta</taxon>
        <taxon>Tracheophyta</taxon>
        <taxon>Spermatophyta</taxon>
        <taxon>Magnoliopsida</taxon>
        <taxon>Ranunculales</taxon>
        <taxon>Papaveraceae</taxon>
        <taxon>Papaveroideae</taxon>
        <taxon>Papaver</taxon>
    </lineage>
</organism>
<name>A0AA41V0I3_PAPNU</name>
<evidence type="ECO:0000313" key="4">
    <source>
        <dbReference type="EMBL" id="MCL7026316.1"/>
    </source>
</evidence>
<dbReference type="AlphaFoldDB" id="A0AA41V0I3"/>
<reference evidence="4" key="1">
    <citation type="submission" date="2022-03" db="EMBL/GenBank/DDBJ databases">
        <title>A functionally conserved STORR gene fusion in Papaver species that diverged 16.8 million years ago.</title>
        <authorList>
            <person name="Catania T."/>
        </authorList>
    </citation>
    <scope>NUCLEOTIDE SEQUENCE</scope>
    <source>
        <strain evidence="4">S-191538</strain>
    </source>
</reference>
<evidence type="ECO:0000256" key="1">
    <source>
        <dbReference type="ARBA" id="ARBA00022741"/>
    </source>
</evidence>
<dbReference type="Proteomes" id="UP001177140">
    <property type="component" value="Unassembled WGS sequence"/>
</dbReference>